<keyword evidence="3" id="KW-1185">Reference proteome</keyword>
<evidence type="ECO:0000313" key="3">
    <source>
        <dbReference type="Proteomes" id="UP000187406"/>
    </source>
</evidence>
<evidence type="ECO:0000259" key="1">
    <source>
        <dbReference type="Pfam" id="PF10536"/>
    </source>
</evidence>
<sequence>MVRSRGGLVNRGRAVLVVHPRRQSGEILKLQASDRLEDIWKGIDTELLYCRHHRPWALQYTLIPLIRQTGFFGIAQIGHIPLDHALITTLVERWRQETHSFHMVVGEMTVTLQDVTAL</sequence>
<dbReference type="InterPro" id="IPR044824">
    <property type="entry name" value="MAIN-like"/>
</dbReference>
<dbReference type="GO" id="GO:0010073">
    <property type="term" value="P:meristem maintenance"/>
    <property type="evidence" value="ECO:0007669"/>
    <property type="project" value="InterPro"/>
</dbReference>
<feature type="domain" description="Aminotransferase-like plant mobile" evidence="1">
    <location>
        <begin position="70"/>
        <end position="118"/>
    </location>
</feature>
<proteinExistence type="predicted"/>
<name>A0A1Q3APN0_CEPFO</name>
<protein>
    <submittedName>
        <fullName evidence="2">PMD domain-containing protein</fullName>
    </submittedName>
</protein>
<comment type="caution">
    <text evidence="2">The sequence shown here is derived from an EMBL/GenBank/DDBJ whole genome shotgun (WGS) entry which is preliminary data.</text>
</comment>
<dbReference type="PANTHER" id="PTHR46033:SF8">
    <property type="entry name" value="PROTEIN MAINTENANCE OF MERISTEMS-LIKE"/>
    <property type="match status" value="1"/>
</dbReference>
<dbReference type="OrthoDB" id="1937804at2759"/>
<dbReference type="STRING" id="3775.A0A1Q3APN0"/>
<dbReference type="PANTHER" id="PTHR46033">
    <property type="entry name" value="PROTEIN MAIN-LIKE 2"/>
    <property type="match status" value="1"/>
</dbReference>
<organism evidence="2 3">
    <name type="scientific">Cephalotus follicularis</name>
    <name type="common">Albany pitcher plant</name>
    <dbReference type="NCBI Taxonomy" id="3775"/>
    <lineage>
        <taxon>Eukaryota</taxon>
        <taxon>Viridiplantae</taxon>
        <taxon>Streptophyta</taxon>
        <taxon>Embryophyta</taxon>
        <taxon>Tracheophyta</taxon>
        <taxon>Spermatophyta</taxon>
        <taxon>Magnoliopsida</taxon>
        <taxon>eudicotyledons</taxon>
        <taxon>Gunneridae</taxon>
        <taxon>Pentapetalae</taxon>
        <taxon>rosids</taxon>
        <taxon>fabids</taxon>
        <taxon>Oxalidales</taxon>
        <taxon>Cephalotaceae</taxon>
        <taxon>Cephalotus</taxon>
    </lineage>
</organism>
<dbReference type="EMBL" id="BDDD01000038">
    <property type="protein sequence ID" value="GAV57688.1"/>
    <property type="molecule type" value="Genomic_DNA"/>
</dbReference>
<gene>
    <name evidence="2" type="ORF">CFOL_v3_01225</name>
</gene>
<dbReference type="InParanoid" id="A0A1Q3APN0"/>
<dbReference type="Pfam" id="PF10536">
    <property type="entry name" value="PMD"/>
    <property type="match status" value="1"/>
</dbReference>
<dbReference type="Proteomes" id="UP000187406">
    <property type="component" value="Unassembled WGS sequence"/>
</dbReference>
<reference evidence="3" key="1">
    <citation type="submission" date="2016-04" db="EMBL/GenBank/DDBJ databases">
        <title>Cephalotus genome sequencing.</title>
        <authorList>
            <person name="Fukushima K."/>
            <person name="Hasebe M."/>
            <person name="Fang X."/>
        </authorList>
    </citation>
    <scope>NUCLEOTIDE SEQUENCE [LARGE SCALE GENOMIC DNA]</scope>
    <source>
        <strain evidence="3">cv. St1</strain>
    </source>
</reference>
<evidence type="ECO:0000313" key="2">
    <source>
        <dbReference type="EMBL" id="GAV57688.1"/>
    </source>
</evidence>
<dbReference type="InterPro" id="IPR019557">
    <property type="entry name" value="AminoTfrase-like_pln_mobile"/>
</dbReference>
<accession>A0A1Q3APN0</accession>
<dbReference type="AlphaFoldDB" id="A0A1Q3APN0"/>